<dbReference type="Proteomes" id="UP001487305">
    <property type="component" value="Unassembled WGS sequence"/>
</dbReference>
<keyword evidence="2" id="KW-0812">Transmembrane</keyword>
<evidence type="ECO:0000313" key="4">
    <source>
        <dbReference type="Proteomes" id="UP001487305"/>
    </source>
</evidence>
<accession>A0ABV1JDB4</accession>
<feature type="region of interest" description="Disordered" evidence="1">
    <location>
        <begin position="50"/>
        <end position="86"/>
    </location>
</feature>
<reference evidence="3 4" key="1">
    <citation type="submission" date="2024-04" db="EMBL/GenBank/DDBJ databases">
        <title>Human intestinal bacterial collection.</title>
        <authorList>
            <person name="Pauvert C."/>
            <person name="Hitch T.C.A."/>
            <person name="Clavel T."/>
        </authorList>
    </citation>
    <scope>NUCLEOTIDE SEQUENCE [LARGE SCALE GENOMIC DNA]</scope>
    <source>
        <strain evidence="3 4">CLA-KB-H42</strain>
    </source>
</reference>
<proteinExistence type="predicted"/>
<dbReference type="EMBL" id="JBBNOP010000006">
    <property type="protein sequence ID" value="MEQ3363067.1"/>
    <property type="molecule type" value="Genomic_DNA"/>
</dbReference>
<evidence type="ECO:0000313" key="3">
    <source>
        <dbReference type="EMBL" id="MEQ3363067.1"/>
    </source>
</evidence>
<evidence type="ECO:0000256" key="1">
    <source>
        <dbReference type="SAM" id="MobiDB-lite"/>
    </source>
</evidence>
<organism evidence="3 4">
    <name type="scientific">Raoultibacter massiliensis</name>
    <dbReference type="NCBI Taxonomy" id="1852371"/>
    <lineage>
        <taxon>Bacteria</taxon>
        <taxon>Bacillati</taxon>
        <taxon>Actinomycetota</taxon>
        <taxon>Coriobacteriia</taxon>
        <taxon>Eggerthellales</taxon>
        <taxon>Eggerthellaceae</taxon>
        <taxon>Raoultibacter</taxon>
    </lineage>
</organism>
<dbReference type="RefSeq" id="WP_349227490.1">
    <property type="nucleotide sequence ID" value="NZ_JBBNOP010000006.1"/>
</dbReference>
<name>A0ABV1JDB4_9ACTN</name>
<comment type="caution">
    <text evidence="3">The sequence shown here is derived from an EMBL/GenBank/DDBJ whole genome shotgun (WGS) entry which is preliminary data.</text>
</comment>
<evidence type="ECO:0000256" key="2">
    <source>
        <dbReference type="SAM" id="Phobius"/>
    </source>
</evidence>
<keyword evidence="2" id="KW-1133">Transmembrane helix</keyword>
<protein>
    <submittedName>
        <fullName evidence="3">Uncharacterized protein</fullName>
    </submittedName>
</protein>
<sequence>MHARSKAYRNLVIVLVVLIMLGAGLVLLKNLGAQGILGFGDGASGGTSGAPGIFEYEDAAGGDGSVEVTTTPFETTDPGSDDGSAE</sequence>
<feature type="compositionally biased region" description="Polar residues" evidence="1">
    <location>
        <begin position="67"/>
        <end position="78"/>
    </location>
</feature>
<keyword evidence="4" id="KW-1185">Reference proteome</keyword>
<gene>
    <name evidence="3" type="ORF">AAA083_08775</name>
</gene>
<keyword evidence="2" id="KW-0472">Membrane</keyword>
<feature type="transmembrane region" description="Helical" evidence="2">
    <location>
        <begin position="7"/>
        <end position="28"/>
    </location>
</feature>